<gene>
    <name evidence="3" type="primary">rlpA</name>
    <name evidence="7" type="ORF">MKQ68_22560</name>
</gene>
<keyword evidence="3" id="KW-0449">Lipoprotein</keyword>
<feature type="signal peptide" evidence="5">
    <location>
        <begin position="1"/>
        <end position="17"/>
    </location>
</feature>
<dbReference type="InterPro" id="IPR036908">
    <property type="entry name" value="RlpA-like_sf"/>
</dbReference>
<evidence type="ECO:0000313" key="8">
    <source>
        <dbReference type="Proteomes" id="UP001162741"/>
    </source>
</evidence>
<sequence length="120" mass="13138">MKIQVLVLFSILIFASACSRKVTEAGKASYYADKFHGRKTASGATFSQSKLTAAHKSLPFGTKVKVVNRDNGRTVKVRINDRGPFVAGRIIDLSKKAAKKIGLIQAGVANVEIKYKKKKR</sequence>
<dbReference type="PANTHER" id="PTHR34183">
    <property type="entry name" value="ENDOLYTIC PEPTIDOGLYCAN TRANSGLYCOSYLASE RLPA"/>
    <property type="match status" value="1"/>
</dbReference>
<evidence type="ECO:0000313" key="7">
    <source>
        <dbReference type="EMBL" id="UYQ92866.1"/>
    </source>
</evidence>
<dbReference type="InterPro" id="IPR034718">
    <property type="entry name" value="RlpA"/>
</dbReference>
<evidence type="ECO:0000256" key="1">
    <source>
        <dbReference type="ARBA" id="ARBA00023239"/>
    </source>
</evidence>
<keyword evidence="8" id="KW-1185">Reference proteome</keyword>
<evidence type="ECO:0000256" key="3">
    <source>
        <dbReference type="HAMAP-Rule" id="MF_02071"/>
    </source>
</evidence>
<dbReference type="Proteomes" id="UP001162741">
    <property type="component" value="Chromosome"/>
</dbReference>
<dbReference type="EC" id="4.2.2.-" evidence="3"/>
<comment type="similarity">
    <text evidence="3 4">Belongs to the RlpA family.</text>
</comment>
<keyword evidence="3" id="KW-1003">Cell membrane</keyword>
<protein>
    <recommendedName>
        <fullName evidence="3">Probable endolytic peptidoglycan transglycosylase RlpA</fullName>
        <ecNumber evidence="3">4.2.2.-</ecNumber>
    </recommendedName>
</protein>
<feature type="chain" id="PRO_5045150550" description="Probable endolytic peptidoglycan transglycosylase RlpA" evidence="5">
    <location>
        <begin position="18"/>
        <end position="120"/>
    </location>
</feature>
<keyword evidence="1 3" id="KW-0456">Lyase</keyword>
<dbReference type="RefSeq" id="WP_264281050.1">
    <property type="nucleotide sequence ID" value="NZ_CP107006.1"/>
</dbReference>
<evidence type="ECO:0000259" key="6">
    <source>
        <dbReference type="Pfam" id="PF03330"/>
    </source>
</evidence>
<dbReference type="NCBIfam" id="TIGR00413">
    <property type="entry name" value="rlpA"/>
    <property type="match status" value="1"/>
</dbReference>
<keyword evidence="3" id="KW-0564">Palmitate</keyword>
<comment type="function">
    <text evidence="3">Lytic transglycosylase with a strong preference for naked glycan strands that lack stem peptides.</text>
</comment>
<dbReference type="SUPFAM" id="SSF50685">
    <property type="entry name" value="Barwin-like endoglucanases"/>
    <property type="match status" value="1"/>
</dbReference>
<keyword evidence="2 3" id="KW-0961">Cell wall biogenesis/degradation</keyword>
<organism evidence="7 8">
    <name type="scientific">Chitinophaga horti</name>
    <dbReference type="NCBI Taxonomy" id="2920382"/>
    <lineage>
        <taxon>Bacteria</taxon>
        <taxon>Pseudomonadati</taxon>
        <taxon>Bacteroidota</taxon>
        <taxon>Chitinophagia</taxon>
        <taxon>Chitinophagales</taxon>
        <taxon>Chitinophagaceae</taxon>
        <taxon>Chitinophaga</taxon>
    </lineage>
</organism>
<dbReference type="Gene3D" id="2.40.40.10">
    <property type="entry name" value="RlpA-like domain"/>
    <property type="match status" value="1"/>
</dbReference>
<dbReference type="PANTHER" id="PTHR34183:SF1">
    <property type="entry name" value="ENDOLYTIC PEPTIDOGLYCAN TRANSGLYCOSYLASE RLPA"/>
    <property type="match status" value="1"/>
</dbReference>
<dbReference type="PROSITE" id="PS51257">
    <property type="entry name" value="PROKAR_LIPOPROTEIN"/>
    <property type="match status" value="1"/>
</dbReference>
<dbReference type="CDD" id="cd22268">
    <property type="entry name" value="DPBB_RlpA-like"/>
    <property type="match status" value="1"/>
</dbReference>
<keyword evidence="5" id="KW-0732">Signal</keyword>
<name>A0ABY6J0C0_9BACT</name>
<dbReference type="Pfam" id="PF03330">
    <property type="entry name" value="DPBB_1"/>
    <property type="match status" value="1"/>
</dbReference>
<reference evidence="7" key="1">
    <citation type="submission" date="2022-10" db="EMBL/GenBank/DDBJ databases">
        <title>Chitinophaga sp. nov., isolated from soil.</title>
        <authorList>
            <person name="Jeon C.O."/>
        </authorList>
    </citation>
    <scope>NUCLEOTIDE SEQUENCE</scope>
    <source>
        <strain evidence="7">R8</strain>
    </source>
</reference>
<comment type="subcellular location">
    <subcellularLocation>
        <location evidence="3">Cell membrane</location>
        <topology evidence="3">Lipid-anchor</topology>
    </subcellularLocation>
</comment>
<dbReference type="HAMAP" id="MF_02071">
    <property type="entry name" value="RlpA"/>
    <property type="match status" value="1"/>
</dbReference>
<dbReference type="EMBL" id="CP107006">
    <property type="protein sequence ID" value="UYQ92866.1"/>
    <property type="molecule type" value="Genomic_DNA"/>
</dbReference>
<accession>A0ABY6J0C0</accession>
<proteinExistence type="inferred from homology"/>
<dbReference type="InterPro" id="IPR009009">
    <property type="entry name" value="RlpA-like_DPBB"/>
</dbReference>
<evidence type="ECO:0000256" key="2">
    <source>
        <dbReference type="ARBA" id="ARBA00023316"/>
    </source>
</evidence>
<dbReference type="InterPro" id="IPR012997">
    <property type="entry name" value="RplA"/>
</dbReference>
<keyword evidence="3" id="KW-0472">Membrane</keyword>
<evidence type="ECO:0000256" key="5">
    <source>
        <dbReference type="SAM" id="SignalP"/>
    </source>
</evidence>
<feature type="domain" description="RlpA-like protein double-psi beta-barrel" evidence="6">
    <location>
        <begin position="23"/>
        <end position="113"/>
    </location>
</feature>
<evidence type="ECO:0000256" key="4">
    <source>
        <dbReference type="RuleBase" id="RU003495"/>
    </source>
</evidence>